<proteinExistence type="predicted"/>
<dbReference type="EMBL" id="LNZA01000012">
    <property type="protein sequence ID" value="KTD70833.1"/>
    <property type="molecule type" value="Genomic_DNA"/>
</dbReference>
<evidence type="ECO:0000313" key="1">
    <source>
        <dbReference type="EMBL" id="KTD70833.1"/>
    </source>
</evidence>
<dbReference type="OrthoDB" id="5632331at2"/>
<gene>
    <name evidence="1" type="ORF">Ltuc_2844</name>
</gene>
<evidence type="ECO:0000313" key="2">
    <source>
        <dbReference type="Proteomes" id="UP000054693"/>
    </source>
</evidence>
<reference evidence="1 2" key="1">
    <citation type="submission" date="2015-11" db="EMBL/GenBank/DDBJ databases">
        <title>Genomic analysis of 38 Legionella species identifies large and diverse effector repertoires.</title>
        <authorList>
            <person name="Burstein D."/>
            <person name="Amaro F."/>
            <person name="Zusman T."/>
            <person name="Lifshitz Z."/>
            <person name="Cohen O."/>
            <person name="Gilbert J.A."/>
            <person name="Pupko T."/>
            <person name="Shuman H.A."/>
            <person name="Segal G."/>
        </authorList>
    </citation>
    <scope>NUCLEOTIDE SEQUENCE [LARGE SCALE GENOMIC DNA]</scope>
    <source>
        <strain evidence="1 2">ATCC 49180</strain>
    </source>
</reference>
<dbReference type="Gene3D" id="1.25.40.10">
    <property type="entry name" value="Tetratricopeptide repeat domain"/>
    <property type="match status" value="1"/>
</dbReference>
<protein>
    <recommendedName>
        <fullName evidence="3">Tetratricopeptide repeat protein</fullName>
    </recommendedName>
</protein>
<dbReference type="InterPro" id="IPR011990">
    <property type="entry name" value="TPR-like_helical_dom_sf"/>
</dbReference>
<name>A0A0W0ZNT4_9GAMM</name>
<accession>A0A0W0ZNT4</accession>
<dbReference type="SUPFAM" id="SSF81901">
    <property type="entry name" value="HCP-like"/>
    <property type="match status" value="1"/>
</dbReference>
<dbReference type="Proteomes" id="UP000054693">
    <property type="component" value="Unassembled WGS sequence"/>
</dbReference>
<dbReference type="PATRIC" id="fig|40335.7.peg.3042"/>
<organism evidence="1 2">
    <name type="scientific">Legionella tucsonensis</name>
    <dbReference type="NCBI Taxonomy" id="40335"/>
    <lineage>
        <taxon>Bacteria</taxon>
        <taxon>Pseudomonadati</taxon>
        <taxon>Pseudomonadota</taxon>
        <taxon>Gammaproteobacteria</taxon>
        <taxon>Legionellales</taxon>
        <taxon>Legionellaceae</taxon>
        <taxon>Legionella</taxon>
    </lineage>
</organism>
<evidence type="ECO:0008006" key="3">
    <source>
        <dbReference type="Google" id="ProtNLM"/>
    </source>
</evidence>
<comment type="caution">
    <text evidence="1">The sequence shown here is derived from an EMBL/GenBank/DDBJ whole genome shotgun (WGS) entry which is preliminary data.</text>
</comment>
<dbReference type="AlphaFoldDB" id="A0A0W0ZNT4"/>
<sequence>MPVIVQVTEDNAVQYSPNQSTYYMLYPKFDKTFQVDENVYQAQAIDPNEKVILKSKGIHHCHTVIVKDYNYNNYFMLHVSPQALRRPYDPVRKVAGTTEGFGGFGMFSLGWDEAITNSKKPAYIDLDPYYYDNGMLGTHPDSELEIIIVVNNEHWNAEKAKEEILGKLQNRIPGKVVKLNVIVNSALEHAYYYSVEFDPKAESLTVVSNNGLYTEAYDNAFDNNIHQHAHEMLPQEKRMGLQEKIHDLQKQSQEIVTVILATLDPYKSVEQLVLNPSIRFIELCSNKKIEIEALINGIESVLAESKNPVINLGSPNLYDSYKELGWLHLLTGNHEKCALYFSKAADYAINMRKAEFDDDMKLYSILAGAVYERNRDLEKAYYYYNTADRGNIHLDYIDAQLRCARIASQIHGKAVKALEAVLNARETLLKLIDQVEKHSLPQKEKILQALNSRGVMCHDLLDSLQEYLIEHRHESPVLQQEYDRNFAISTCIM</sequence>
<keyword evidence="2" id="KW-1185">Reference proteome</keyword>
<dbReference type="RefSeq" id="WP_058522041.1">
    <property type="nucleotide sequence ID" value="NZ_CAAAIP010000004.1"/>
</dbReference>